<protein>
    <submittedName>
        <fullName evidence="2">Uncharacterized protein</fullName>
    </submittedName>
</protein>
<dbReference type="AlphaFoldDB" id="A0A9W9U0B4"/>
<keyword evidence="3" id="KW-1185">Reference proteome</keyword>
<reference evidence="2" key="2">
    <citation type="journal article" date="2023" name="IMA Fungus">
        <title>Comparative genomic study of the Penicillium genus elucidates a diverse pangenome and 15 lateral gene transfer events.</title>
        <authorList>
            <person name="Petersen C."/>
            <person name="Sorensen T."/>
            <person name="Nielsen M.R."/>
            <person name="Sondergaard T.E."/>
            <person name="Sorensen J.L."/>
            <person name="Fitzpatrick D.A."/>
            <person name="Frisvad J.C."/>
            <person name="Nielsen K.L."/>
        </authorList>
    </citation>
    <scope>NUCLEOTIDE SEQUENCE</scope>
    <source>
        <strain evidence="2">IBT 19713</strain>
    </source>
</reference>
<dbReference type="RefSeq" id="XP_058335620.1">
    <property type="nucleotide sequence ID" value="XM_058469589.1"/>
</dbReference>
<dbReference type="EMBL" id="JAPQKS010000001">
    <property type="protein sequence ID" value="KAJ5248841.1"/>
    <property type="molecule type" value="Genomic_DNA"/>
</dbReference>
<proteinExistence type="predicted"/>
<dbReference type="GeneID" id="83196892"/>
<reference evidence="2" key="1">
    <citation type="submission" date="2022-11" db="EMBL/GenBank/DDBJ databases">
        <authorList>
            <person name="Petersen C."/>
        </authorList>
    </citation>
    <scope>NUCLEOTIDE SEQUENCE</scope>
    <source>
        <strain evidence="2">IBT 19713</strain>
    </source>
</reference>
<evidence type="ECO:0000313" key="2">
    <source>
        <dbReference type="EMBL" id="KAJ5248841.1"/>
    </source>
</evidence>
<dbReference type="Proteomes" id="UP001150941">
    <property type="component" value="Unassembled WGS sequence"/>
</dbReference>
<evidence type="ECO:0000256" key="1">
    <source>
        <dbReference type="SAM" id="MobiDB-lite"/>
    </source>
</evidence>
<gene>
    <name evidence="2" type="ORF">N7468_000292</name>
</gene>
<name>A0A9W9U0B4_9EURO</name>
<feature type="compositionally biased region" description="Acidic residues" evidence="1">
    <location>
        <begin position="276"/>
        <end position="295"/>
    </location>
</feature>
<dbReference type="OrthoDB" id="2883672at2759"/>
<accession>A0A9W9U0B4</accession>
<organism evidence="2 3">
    <name type="scientific">Penicillium chermesinum</name>
    <dbReference type="NCBI Taxonomy" id="63820"/>
    <lineage>
        <taxon>Eukaryota</taxon>
        <taxon>Fungi</taxon>
        <taxon>Dikarya</taxon>
        <taxon>Ascomycota</taxon>
        <taxon>Pezizomycotina</taxon>
        <taxon>Eurotiomycetes</taxon>
        <taxon>Eurotiomycetidae</taxon>
        <taxon>Eurotiales</taxon>
        <taxon>Aspergillaceae</taxon>
        <taxon>Penicillium</taxon>
    </lineage>
</organism>
<feature type="region of interest" description="Disordered" evidence="1">
    <location>
        <begin position="271"/>
        <end position="295"/>
    </location>
</feature>
<feature type="compositionally biased region" description="Basic and acidic residues" evidence="1">
    <location>
        <begin position="236"/>
        <end position="245"/>
    </location>
</feature>
<feature type="region of interest" description="Disordered" evidence="1">
    <location>
        <begin position="217"/>
        <end position="247"/>
    </location>
</feature>
<comment type="caution">
    <text evidence="2">The sequence shown here is derived from an EMBL/GenBank/DDBJ whole genome shotgun (WGS) entry which is preliminary data.</text>
</comment>
<evidence type="ECO:0000313" key="3">
    <source>
        <dbReference type="Proteomes" id="UP001150941"/>
    </source>
</evidence>
<sequence>MGFHTDQPPLDIEYAAQMRCHPYGIALYHPQPRATFHPGMVGYFDAYGNWNHITDLSQVRSSADTALAPPADLPALAQPEQQTWGPKLGSSTRGRRVELSAGISETVLAAAGAPLSLGSCFRFESERASGAVLVTSDPVVHERFYHESPFKRWVVSNARRLLGEREELKEYELWVVTSTWSAREAAVNCWRDQKKAVEVGFKVGFVEIGEVAPKGDWVDRGGGGGGLSQQTKRNKFRGDEPEQEVKVGSIQADDGMQYELLYDEILERRDLRPAEEEAEQEGDIEETLDQSDDDW</sequence>